<dbReference type="GO" id="GO:0043248">
    <property type="term" value="P:proteasome assembly"/>
    <property type="evidence" value="ECO:0007669"/>
    <property type="project" value="InterPro"/>
</dbReference>
<comment type="similarity">
    <text evidence="1">Belongs to the proteasome subunit S5B/HSM3 family.</text>
</comment>
<name>B4M854_DROVI</name>
<dbReference type="InterPro" id="IPR011989">
    <property type="entry name" value="ARM-like"/>
</dbReference>
<dbReference type="Gene3D" id="1.25.10.10">
    <property type="entry name" value="Leucine-rich Repeat Variant"/>
    <property type="match status" value="1"/>
</dbReference>
<evidence type="ECO:0000313" key="4">
    <source>
        <dbReference type="Proteomes" id="UP000008792"/>
    </source>
</evidence>
<dbReference type="STRING" id="7244.B4M854"/>
<dbReference type="InterPro" id="IPR016024">
    <property type="entry name" value="ARM-type_fold"/>
</dbReference>
<dbReference type="PANTHER" id="PTHR13554:SF10">
    <property type="entry name" value="26S PROTEASOME NON-ATPASE REGULATORY SUBUNIT 5"/>
    <property type="match status" value="1"/>
</dbReference>
<dbReference type="Pfam" id="PF10508">
    <property type="entry name" value="Proteasom_PSMB"/>
    <property type="match status" value="1"/>
</dbReference>
<gene>
    <name evidence="3" type="primary">Dvir\GJ16670</name>
    <name evidence="3" type="ORF">Dvir_GJ16670</name>
</gene>
<dbReference type="InParanoid" id="B4M854"/>
<dbReference type="Proteomes" id="UP000008792">
    <property type="component" value="Unassembled WGS sequence"/>
</dbReference>
<dbReference type="InterPro" id="IPR019538">
    <property type="entry name" value="PSMD5"/>
</dbReference>
<evidence type="ECO:0000256" key="2">
    <source>
        <dbReference type="ARBA" id="ARBA00014933"/>
    </source>
</evidence>
<evidence type="ECO:0000256" key="1">
    <source>
        <dbReference type="ARBA" id="ARBA00006823"/>
    </source>
</evidence>
<accession>B4M854</accession>
<evidence type="ECO:0000313" key="3">
    <source>
        <dbReference type="EMBL" id="EDW62330.1"/>
    </source>
</evidence>
<dbReference type="eggNOG" id="KOG4413">
    <property type="taxonomic scope" value="Eukaryota"/>
</dbReference>
<dbReference type="HOGENOM" id="CLU_043710_0_0_1"/>
<dbReference type="OrthoDB" id="10250600at2759"/>
<proteinExistence type="inferred from homology"/>
<dbReference type="SUPFAM" id="SSF48371">
    <property type="entry name" value="ARM repeat"/>
    <property type="match status" value="1"/>
</dbReference>
<dbReference type="PANTHER" id="PTHR13554">
    <property type="entry name" value="26S PROTEASOME NON-ATPASE REGULATORY SUBUNIT 5-RELATED"/>
    <property type="match status" value="1"/>
</dbReference>
<reference evidence="3 4" key="1">
    <citation type="journal article" date="2007" name="Nature">
        <title>Evolution of genes and genomes on the Drosophila phylogeny.</title>
        <authorList>
            <consortium name="Drosophila 12 Genomes Consortium"/>
            <person name="Clark A.G."/>
            <person name="Eisen M.B."/>
            <person name="Smith D.R."/>
            <person name="Bergman C.M."/>
            <person name="Oliver B."/>
            <person name="Markow T.A."/>
            <person name="Kaufman T.C."/>
            <person name="Kellis M."/>
            <person name="Gelbart W."/>
            <person name="Iyer V.N."/>
            <person name="Pollard D.A."/>
            <person name="Sackton T.B."/>
            <person name="Larracuente A.M."/>
            <person name="Singh N.D."/>
            <person name="Abad J.P."/>
            <person name="Abt D.N."/>
            <person name="Adryan B."/>
            <person name="Aguade M."/>
            <person name="Akashi H."/>
            <person name="Anderson W.W."/>
            <person name="Aquadro C.F."/>
            <person name="Ardell D.H."/>
            <person name="Arguello R."/>
            <person name="Artieri C.G."/>
            <person name="Barbash D.A."/>
            <person name="Barker D."/>
            <person name="Barsanti P."/>
            <person name="Batterham P."/>
            <person name="Batzoglou S."/>
            <person name="Begun D."/>
            <person name="Bhutkar A."/>
            <person name="Blanco E."/>
            <person name="Bosak S.A."/>
            <person name="Bradley R.K."/>
            <person name="Brand A.D."/>
            <person name="Brent M.R."/>
            <person name="Brooks A.N."/>
            <person name="Brown R.H."/>
            <person name="Butlin R.K."/>
            <person name="Caggese C."/>
            <person name="Calvi B.R."/>
            <person name="Bernardo de Carvalho A."/>
            <person name="Caspi A."/>
            <person name="Castrezana S."/>
            <person name="Celniker S.E."/>
            <person name="Chang J.L."/>
            <person name="Chapple C."/>
            <person name="Chatterji S."/>
            <person name="Chinwalla A."/>
            <person name="Civetta A."/>
            <person name="Clifton S.W."/>
            <person name="Comeron J.M."/>
            <person name="Costello J.C."/>
            <person name="Coyne J.A."/>
            <person name="Daub J."/>
            <person name="David R.G."/>
            <person name="Delcher A.L."/>
            <person name="Delehaunty K."/>
            <person name="Do C.B."/>
            <person name="Ebling H."/>
            <person name="Edwards K."/>
            <person name="Eickbush T."/>
            <person name="Evans J.D."/>
            <person name="Filipski A."/>
            <person name="Findeiss S."/>
            <person name="Freyhult E."/>
            <person name="Fulton L."/>
            <person name="Fulton R."/>
            <person name="Garcia A.C."/>
            <person name="Gardiner A."/>
            <person name="Garfield D.A."/>
            <person name="Garvin B.E."/>
            <person name="Gibson G."/>
            <person name="Gilbert D."/>
            <person name="Gnerre S."/>
            <person name="Godfrey J."/>
            <person name="Good R."/>
            <person name="Gotea V."/>
            <person name="Gravely B."/>
            <person name="Greenberg A.J."/>
            <person name="Griffiths-Jones S."/>
            <person name="Gross S."/>
            <person name="Guigo R."/>
            <person name="Gustafson E.A."/>
            <person name="Haerty W."/>
            <person name="Hahn M.W."/>
            <person name="Halligan D.L."/>
            <person name="Halpern A.L."/>
            <person name="Halter G.M."/>
            <person name="Han M.V."/>
            <person name="Heger A."/>
            <person name="Hillier L."/>
            <person name="Hinrichs A.S."/>
            <person name="Holmes I."/>
            <person name="Hoskins R.A."/>
            <person name="Hubisz M.J."/>
            <person name="Hultmark D."/>
            <person name="Huntley M.A."/>
            <person name="Jaffe D.B."/>
            <person name="Jagadeeshan S."/>
            <person name="Jeck W.R."/>
            <person name="Johnson J."/>
            <person name="Jones C.D."/>
            <person name="Jordan W.C."/>
            <person name="Karpen G.H."/>
            <person name="Kataoka E."/>
            <person name="Keightley P.D."/>
            <person name="Kheradpour P."/>
            <person name="Kirkness E.F."/>
            <person name="Koerich L.B."/>
            <person name="Kristiansen K."/>
            <person name="Kudrna D."/>
            <person name="Kulathinal R.J."/>
            <person name="Kumar S."/>
            <person name="Kwok R."/>
            <person name="Lander E."/>
            <person name="Langley C.H."/>
            <person name="Lapoint R."/>
            <person name="Lazzaro B.P."/>
            <person name="Lee S.J."/>
            <person name="Levesque L."/>
            <person name="Li R."/>
            <person name="Lin C.F."/>
            <person name="Lin M.F."/>
            <person name="Lindblad-Toh K."/>
            <person name="Llopart A."/>
            <person name="Long M."/>
            <person name="Low L."/>
            <person name="Lozovsky E."/>
            <person name="Lu J."/>
            <person name="Luo M."/>
            <person name="Machado C.A."/>
            <person name="Makalowski W."/>
            <person name="Marzo M."/>
            <person name="Matsuda M."/>
            <person name="Matzkin L."/>
            <person name="McAllister B."/>
            <person name="McBride C.S."/>
            <person name="McKernan B."/>
            <person name="McKernan K."/>
            <person name="Mendez-Lago M."/>
            <person name="Minx P."/>
            <person name="Mollenhauer M.U."/>
            <person name="Montooth K."/>
            <person name="Mount S.M."/>
            <person name="Mu X."/>
            <person name="Myers E."/>
            <person name="Negre B."/>
            <person name="Newfeld S."/>
            <person name="Nielsen R."/>
            <person name="Noor M.A."/>
            <person name="O'Grady P."/>
            <person name="Pachter L."/>
            <person name="Papaceit M."/>
            <person name="Parisi M.J."/>
            <person name="Parisi M."/>
            <person name="Parts L."/>
            <person name="Pedersen J.S."/>
            <person name="Pesole G."/>
            <person name="Phillippy A.M."/>
            <person name="Ponting C.P."/>
            <person name="Pop M."/>
            <person name="Porcelli D."/>
            <person name="Powell J.R."/>
            <person name="Prohaska S."/>
            <person name="Pruitt K."/>
            <person name="Puig M."/>
            <person name="Quesneville H."/>
            <person name="Ram K.R."/>
            <person name="Rand D."/>
            <person name="Rasmussen M.D."/>
            <person name="Reed L.K."/>
            <person name="Reenan R."/>
            <person name="Reily A."/>
            <person name="Remington K.A."/>
            <person name="Rieger T.T."/>
            <person name="Ritchie M.G."/>
            <person name="Robin C."/>
            <person name="Rogers Y.H."/>
            <person name="Rohde C."/>
            <person name="Rozas J."/>
            <person name="Rubenfield M.J."/>
            <person name="Ruiz A."/>
            <person name="Russo S."/>
            <person name="Salzberg S.L."/>
            <person name="Sanchez-Gracia A."/>
            <person name="Saranga D.J."/>
            <person name="Sato H."/>
            <person name="Schaeffer S.W."/>
            <person name="Schatz M.C."/>
            <person name="Schlenke T."/>
            <person name="Schwartz R."/>
            <person name="Segarra C."/>
            <person name="Singh R.S."/>
            <person name="Sirot L."/>
            <person name="Sirota M."/>
            <person name="Sisneros N.B."/>
            <person name="Smith C.D."/>
            <person name="Smith T.F."/>
            <person name="Spieth J."/>
            <person name="Stage D.E."/>
            <person name="Stark A."/>
            <person name="Stephan W."/>
            <person name="Strausberg R.L."/>
            <person name="Strempel S."/>
            <person name="Sturgill D."/>
            <person name="Sutton G."/>
            <person name="Sutton G.G."/>
            <person name="Tao W."/>
            <person name="Teichmann S."/>
            <person name="Tobari Y.N."/>
            <person name="Tomimura Y."/>
            <person name="Tsolas J.M."/>
            <person name="Valente V.L."/>
            <person name="Venter E."/>
            <person name="Venter J.C."/>
            <person name="Vicario S."/>
            <person name="Vieira F.G."/>
            <person name="Vilella A.J."/>
            <person name="Villasante A."/>
            <person name="Walenz B."/>
            <person name="Wang J."/>
            <person name="Wasserman M."/>
            <person name="Watts T."/>
            <person name="Wilson D."/>
            <person name="Wilson R.K."/>
            <person name="Wing R.A."/>
            <person name="Wolfner M.F."/>
            <person name="Wong A."/>
            <person name="Wong G.K."/>
            <person name="Wu C.I."/>
            <person name="Wu G."/>
            <person name="Yamamoto D."/>
            <person name="Yang H.P."/>
            <person name="Yang S.P."/>
            <person name="Yorke J.A."/>
            <person name="Yoshida K."/>
            <person name="Zdobnov E."/>
            <person name="Zhang P."/>
            <person name="Zhang Y."/>
            <person name="Zimin A.V."/>
            <person name="Baldwin J."/>
            <person name="Abdouelleil A."/>
            <person name="Abdulkadir J."/>
            <person name="Abebe A."/>
            <person name="Abera B."/>
            <person name="Abreu J."/>
            <person name="Acer S.C."/>
            <person name="Aftuck L."/>
            <person name="Alexander A."/>
            <person name="An P."/>
            <person name="Anderson E."/>
            <person name="Anderson S."/>
            <person name="Arachi H."/>
            <person name="Azer M."/>
            <person name="Bachantsang P."/>
            <person name="Barry A."/>
            <person name="Bayul T."/>
            <person name="Berlin A."/>
            <person name="Bessette D."/>
            <person name="Bloom T."/>
            <person name="Blye J."/>
            <person name="Boguslavskiy L."/>
            <person name="Bonnet C."/>
            <person name="Boukhgalter B."/>
            <person name="Bourzgui I."/>
            <person name="Brown A."/>
            <person name="Cahill P."/>
            <person name="Channer S."/>
            <person name="Cheshatsang Y."/>
            <person name="Chuda L."/>
            <person name="Citroen M."/>
            <person name="Collymore A."/>
            <person name="Cooke P."/>
            <person name="Costello M."/>
            <person name="D'Aco K."/>
            <person name="Daza R."/>
            <person name="De Haan G."/>
            <person name="DeGray S."/>
            <person name="DeMaso C."/>
            <person name="Dhargay N."/>
            <person name="Dooley K."/>
            <person name="Dooley E."/>
            <person name="Doricent M."/>
            <person name="Dorje P."/>
            <person name="Dorjee K."/>
            <person name="Dupes A."/>
            <person name="Elong R."/>
            <person name="Falk J."/>
            <person name="Farina A."/>
            <person name="Faro S."/>
            <person name="Ferguson D."/>
            <person name="Fisher S."/>
            <person name="Foley C.D."/>
            <person name="Franke A."/>
            <person name="Friedrich D."/>
            <person name="Gadbois L."/>
            <person name="Gearin G."/>
            <person name="Gearin C.R."/>
            <person name="Giannoukos G."/>
            <person name="Goode T."/>
            <person name="Graham J."/>
            <person name="Grandbois E."/>
            <person name="Grewal S."/>
            <person name="Gyaltsen K."/>
            <person name="Hafez N."/>
            <person name="Hagos B."/>
            <person name="Hall J."/>
            <person name="Henson C."/>
            <person name="Hollinger A."/>
            <person name="Honan T."/>
            <person name="Huard M.D."/>
            <person name="Hughes L."/>
            <person name="Hurhula B."/>
            <person name="Husby M.E."/>
            <person name="Kamat A."/>
            <person name="Kanga B."/>
            <person name="Kashin S."/>
            <person name="Khazanovich D."/>
            <person name="Kisner P."/>
            <person name="Lance K."/>
            <person name="Lara M."/>
            <person name="Lee W."/>
            <person name="Lennon N."/>
            <person name="Letendre F."/>
            <person name="LeVine R."/>
            <person name="Lipovsky A."/>
            <person name="Liu X."/>
            <person name="Liu J."/>
            <person name="Liu S."/>
            <person name="Lokyitsang T."/>
            <person name="Lokyitsang Y."/>
            <person name="Lubonja R."/>
            <person name="Lui A."/>
            <person name="MacDonald P."/>
            <person name="Magnisalis V."/>
            <person name="Maru K."/>
            <person name="Matthews C."/>
            <person name="McCusker W."/>
            <person name="McDonough S."/>
            <person name="Mehta T."/>
            <person name="Meldrim J."/>
            <person name="Meneus L."/>
            <person name="Mihai O."/>
            <person name="Mihalev A."/>
            <person name="Mihova T."/>
            <person name="Mittelman R."/>
            <person name="Mlenga V."/>
            <person name="Montmayeur A."/>
            <person name="Mulrain L."/>
            <person name="Navidi A."/>
            <person name="Naylor J."/>
            <person name="Negash T."/>
            <person name="Nguyen T."/>
            <person name="Nguyen N."/>
            <person name="Nicol R."/>
            <person name="Norbu C."/>
            <person name="Norbu N."/>
            <person name="Novod N."/>
            <person name="O'Neill B."/>
            <person name="Osman S."/>
            <person name="Markiewicz E."/>
            <person name="Oyono O.L."/>
            <person name="Patti C."/>
            <person name="Phunkhang P."/>
            <person name="Pierre F."/>
            <person name="Priest M."/>
            <person name="Raghuraman S."/>
            <person name="Rege F."/>
            <person name="Reyes R."/>
            <person name="Rise C."/>
            <person name="Rogov P."/>
            <person name="Ross K."/>
            <person name="Ryan E."/>
            <person name="Settipalli S."/>
            <person name="Shea T."/>
            <person name="Sherpa N."/>
            <person name="Shi L."/>
            <person name="Shih D."/>
            <person name="Sparrow T."/>
            <person name="Spaulding J."/>
            <person name="Stalker J."/>
            <person name="Stange-Thomann N."/>
            <person name="Stavropoulos S."/>
            <person name="Stone C."/>
            <person name="Strader C."/>
            <person name="Tesfaye S."/>
            <person name="Thomson T."/>
            <person name="Thoulutsang Y."/>
            <person name="Thoulutsang D."/>
            <person name="Topham K."/>
            <person name="Topping I."/>
            <person name="Tsamla T."/>
            <person name="Vassiliev H."/>
            <person name="Vo A."/>
            <person name="Wangchuk T."/>
            <person name="Wangdi T."/>
            <person name="Weiand M."/>
            <person name="Wilkinson J."/>
            <person name="Wilson A."/>
            <person name="Yadav S."/>
            <person name="Young G."/>
            <person name="Yu Q."/>
            <person name="Zembek L."/>
            <person name="Zhong D."/>
            <person name="Zimmer A."/>
            <person name="Zwirko Z."/>
            <person name="Jaffe D.B."/>
            <person name="Alvarez P."/>
            <person name="Brockman W."/>
            <person name="Butler J."/>
            <person name="Chin C."/>
            <person name="Gnerre S."/>
            <person name="Grabherr M."/>
            <person name="Kleber M."/>
            <person name="Mauceli E."/>
            <person name="MacCallum I."/>
        </authorList>
    </citation>
    <scope>NUCLEOTIDE SEQUENCE [LARGE SCALE GENOMIC DNA]</scope>
    <source>
        <strain evidence="4">Tucson 15010-1051.87</strain>
    </source>
</reference>
<dbReference type="GO" id="GO:0005829">
    <property type="term" value="C:cytosol"/>
    <property type="evidence" value="ECO:0007669"/>
    <property type="project" value="TreeGrafter"/>
</dbReference>
<dbReference type="EMBL" id="CH940653">
    <property type="protein sequence ID" value="EDW62330.1"/>
    <property type="molecule type" value="Genomic_DNA"/>
</dbReference>
<organism evidence="3 4">
    <name type="scientific">Drosophila virilis</name>
    <name type="common">Fruit fly</name>
    <dbReference type="NCBI Taxonomy" id="7244"/>
    <lineage>
        <taxon>Eukaryota</taxon>
        <taxon>Metazoa</taxon>
        <taxon>Ecdysozoa</taxon>
        <taxon>Arthropoda</taxon>
        <taxon>Hexapoda</taxon>
        <taxon>Insecta</taxon>
        <taxon>Pterygota</taxon>
        <taxon>Neoptera</taxon>
        <taxon>Endopterygota</taxon>
        <taxon>Diptera</taxon>
        <taxon>Brachycera</taxon>
        <taxon>Muscomorpha</taxon>
        <taxon>Ephydroidea</taxon>
        <taxon>Drosophilidae</taxon>
        <taxon>Drosophila</taxon>
    </lineage>
</organism>
<dbReference type="OMA" id="WFNWLGE"/>
<dbReference type="PhylomeDB" id="B4M854"/>
<keyword evidence="4" id="KW-1185">Reference proteome</keyword>
<dbReference type="AlphaFoldDB" id="B4M854"/>
<protein>
    <recommendedName>
        <fullName evidence="2">26S proteasome non-ATPase regulatory subunit 5</fullName>
    </recommendedName>
</protein>
<sequence length="501" mass="56330">MEEEWWQTNLRELNAKGKRMETLTSMFTKINKQSALPRHIIESLLRAPALYECAIVEDADKEPLVNMSTDFIRSCLDQLQLDMSDANLPQLLNPALHHSNPALRALVLNNLLKELRRQTSDSAIQTLPSNELLVYVLDELQQPETQCSAAAINILTIVLSQWLNDAGVQSKLVQLLQQNEVVRCRAYELGVMLAKRSADSLSSVEFILDAALGELDNDDVLLQASVLEILVPLAEQNHGLSYMERRRVFDIISSRVQRIEEHPLDTLLIPSIMKFFGKVAAVQPQKIIAGYPHMLACLFELLQSGDEAVLPTAMDTLANLASTVQGKKLMHAQFQPAMQQTLRKYADYIRNLSPPLKIRLLNSLDVIFTQETPASSELSAILKNWYECFASGQQLSHIMELLHTPFPDLQLAALGLLKTLCQYQWGIKAVQGTAGAIEFLLSRQPDLHKDVKYLKWQIMEQLSVSSEFTATETVRFTAYVNEGPYHVQSNVNIATEPQGNQ</sequence>
<dbReference type="FunCoup" id="B4M854">
    <property type="interactions" value="2240"/>
</dbReference>
<dbReference type="KEGG" id="dvi:6633650"/>